<dbReference type="EC" id="7.2.4.2" evidence="16"/>
<evidence type="ECO:0000256" key="4">
    <source>
        <dbReference type="ARBA" id="ARBA00005844"/>
    </source>
</evidence>
<evidence type="ECO:0000256" key="14">
    <source>
        <dbReference type="ARBA" id="ARBA00023201"/>
    </source>
</evidence>
<evidence type="ECO:0000256" key="5">
    <source>
        <dbReference type="ARBA" id="ARBA00011869"/>
    </source>
</evidence>
<keyword evidence="19" id="KW-1185">Reference proteome</keyword>
<dbReference type="InterPro" id="IPR005899">
    <property type="entry name" value="Na_pump_deCOase"/>
</dbReference>
<keyword evidence="11 16" id="KW-0915">Sodium</keyword>
<evidence type="ECO:0000256" key="3">
    <source>
        <dbReference type="ARBA" id="ARBA00004162"/>
    </source>
</evidence>
<keyword evidence="14 16" id="KW-0739">Sodium transport</keyword>
<comment type="cofactor">
    <cofactor evidence="1 16 17">
        <name>Na(+)</name>
        <dbReference type="ChEBI" id="CHEBI:29101"/>
    </cofactor>
</comment>
<comment type="function">
    <text evidence="2 16 17">Catalyzes the decarboxylation of oxaloacetate coupled to Na(+) translocation.</text>
</comment>
<evidence type="ECO:0000256" key="13">
    <source>
        <dbReference type="ARBA" id="ARBA00023136"/>
    </source>
</evidence>
<comment type="subcellular location">
    <subcellularLocation>
        <location evidence="3 16 17">Cell membrane</location>
        <topology evidence="3 16 17">Single-pass membrane protein</topology>
    </subcellularLocation>
</comment>
<reference evidence="19" key="1">
    <citation type="journal article" date="2019" name="Int. J. Syst. Evol. Microbiol.">
        <title>The Global Catalogue of Microorganisms (GCM) 10K type strain sequencing project: providing services to taxonomists for standard genome sequencing and annotation.</title>
        <authorList>
            <consortium name="The Broad Institute Genomics Platform"/>
            <consortium name="The Broad Institute Genome Sequencing Center for Infectious Disease"/>
            <person name="Wu L."/>
            <person name="Ma J."/>
        </authorList>
    </citation>
    <scope>NUCLEOTIDE SEQUENCE [LARGE SCALE GENOMIC DNA]</scope>
    <source>
        <strain evidence="19">JCM 32226</strain>
    </source>
</reference>
<evidence type="ECO:0000256" key="15">
    <source>
        <dbReference type="ARBA" id="ARBA00048176"/>
    </source>
</evidence>
<dbReference type="NCBIfam" id="TIGR01195">
    <property type="entry name" value="oadG_fam"/>
    <property type="match status" value="1"/>
</dbReference>
<dbReference type="Proteomes" id="UP001501321">
    <property type="component" value="Unassembled WGS sequence"/>
</dbReference>
<evidence type="ECO:0000256" key="17">
    <source>
        <dbReference type="RuleBase" id="RU004278"/>
    </source>
</evidence>
<comment type="similarity">
    <text evidence="4 16 17">Belongs to the OadG family.</text>
</comment>
<comment type="subunit">
    <text evidence="5 16">Heterotrimer of an alpha, a beta and a gamma subunit.</text>
</comment>
<evidence type="ECO:0000256" key="6">
    <source>
        <dbReference type="ARBA" id="ARBA00022448"/>
    </source>
</evidence>
<evidence type="ECO:0000256" key="11">
    <source>
        <dbReference type="ARBA" id="ARBA00023053"/>
    </source>
</evidence>
<evidence type="ECO:0000256" key="9">
    <source>
        <dbReference type="ARBA" id="ARBA00022967"/>
    </source>
</evidence>
<evidence type="ECO:0000256" key="8">
    <source>
        <dbReference type="ARBA" id="ARBA00022692"/>
    </source>
</evidence>
<comment type="catalytic activity">
    <reaction evidence="15 16 17">
        <text>oxaloacetate + 2 Na(+)(in) + H(+) = pyruvate + 2 Na(+)(out) + CO2</text>
        <dbReference type="Rhea" id="RHEA:57724"/>
        <dbReference type="ChEBI" id="CHEBI:15361"/>
        <dbReference type="ChEBI" id="CHEBI:15378"/>
        <dbReference type="ChEBI" id="CHEBI:16452"/>
        <dbReference type="ChEBI" id="CHEBI:16526"/>
        <dbReference type="ChEBI" id="CHEBI:29101"/>
        <dbReference type="EC" id="7.2.4.2"/>
    </reaction>
</comment>
<keyword evidence="13 16" id="KW-0472">Membrane</keyword>
<keyword evidence="7 16" id="KW-1003">Cell membrane</keyword>
<dbReference type="InterPro" id="IPR023424">
    <property type="entry name" value="OadG"/>
</dbReference>
<keyword evidence="6 16" id="KW-0813">Transport</keyword>
<evidence type="ECO:0000256" key="1">
    <source>
        <dbReference type="ARBA" id="ARBA00001959"/>
    </source>
</evidence>
<organism evidence="18 19">
    <name type="scientific">Pseudaeromonas paramecii</name>
    <dbReference type="NCBI Taxonomy" id="2138166"/>
    <lineage>
        <taxon>Bacteria</taxon>
        <taxon>Pseudomonadati</taxon>
        <taxon>Pseudomonadota</taxon>
        <taxon>Gammaproteobacteria</taxon>
        <taxon>Aeromonadales</taxon>
        <taxon>Aeromonadaceae</taxon>
        <taxon>Pseudaeromonas</taxon>
    </lineage>
</organism>
<dbReference type="Pfam" id="PF04277">
    <property type="entry name" value="OAD_gamma"/>
    <property type="match status" value="1"/>
</dbReference>
<protein>
    <recommendedName>
        <fullName evidence="16">Probable oxaloacetate decarboxylase gamma chain</fullName>
        <ecNumber evidence="16">7.2.4.2</ecNumber>
    </recommendedName>
</protein>
<dbReference type="HAMAP" id="MF_00404">
    <property type="entry name" value="OadG"/>
    <property type="match status" value="1"/>
</dbReference>
<evidence type="ECO:0000313" key="19">
    <source>
        <dbReference type="Proteomes" id="UP001501321"/>
    </source>
</evidence>
<evidence type="ECO:0000256" key="7">
    <source>
        <dbReference type="ARBA" id="ARBA00022475"/>
    </source>
</evidence>
<evidence type="ECO:0000256" key="12">
    <source>
        <dbReference type="ARBA" id="ARBA00023065"/>
    </source>
</evidence>
<feature type="transmembrane region" description="Helical" evidence="16 17">
    <location>
        <begin position="28"/>
        <end position="51"/>
    </location>
</feature>
<keyword evidence="8 16" id="KW-0812">Transmembrane</keyword>
<proteinExistence type="inferred from homology"/>
<accession>A0ABP8Q7U3</accession>
<keyword evidence="10 16" id="KW-1133">Transmembrane helix</keyword>
<keyword evidence="9 16" id="KW-1278">Translocase</keyword>
<sequence>MHESFIDYPRQGVYDMDISAMLLEAFKLLIIGMGFVYLLLGIMVGAVNLLARFAAEPTSAQSQPNAVGHVPHTADLDPQLVAAISTAVHQHRRQ</sequence>
<evidence type="ECO:0000256" key="2">
    <source>
        <dbReference type="ARBA" id="ARBA00003002"/>
    </source>
</evidence>
<dbReference type="EMBL" id="BAABFC010000012">
    <property type="protein sequence ID" value="GAA4498881.1"/>
    <property type="molecule type" value="Genomic_DNA"/>
</dbReference>
<evidence type="ECO:0000256" key="10">
    <source>
        <dbReference type="ARBA" id="ARBA00022989"/>
    </source>
</evidence>
<evidence type="ECO:0000256" key="16">
    <source>
        <dbReference type="HAMAP-Rule" id="MF_00404"/>
    </source>
</evidence>
<comment type="caution">
    <text evidence="18">The sequence shown here is derived from an EMBL/GenBank/DDBJ whole genome shotgun (WGS) entry which is preliminary data.</text>
</comment>
<evidence type="ECO:0000313" key="18">
    <source>
        <dbReference type="EMBL" id="GAA4498881.1"/>
    </source>
</evidence>
<keyword evidence="12 16" id="KW-0406">Ion transport</keyword>
<gene>
    <name evidence="16" type="primary">oadG</name>
    <name evidence="18" type="ORF">GCM10023095_18080</name>
</gene>
<name>A0ABP8Q7U3_9GAMM</name>